<dbReference type="STRING" id="984486.A0A1E3QL40"/>
<organism evidence="7 8">
    <name type="scientific">Babjeviella inositovora NRRL Y-12698</name>
    <dbReference type="NCBI Taxonomy" id="984486"/>
    <lineage>
        <taxon>Eukaryota</taxon>
        <taxon>Fungi</taxon>
        <taxon>Dikarya</taxon>
        <taxon>Ascomycota</taxon>
        <taxon>Saccharomycotina</taxon>
        <taxon>Pichiomycetes</taxon>
        <taxon>Serinales incertae sedis</taxon>
        <taxon>Babjeviella</taxon>
    </lineage>
</organism>
<gene>
    <name evidence="6" type="primary">MED10</name>
    <name evidence="7" type="ORF">BABINDRAFT_162644</name>
</gene>
<evidence type="ECO:0000256" key="3">
    <source>
        <dbReference type="ARBA" id="ARBA00023015"/>
    </source>
</evidence>
<dbReference type="Pfam" id="PF09748">
    <property type="entry name" value="Med10"/>
    <property type="match status" value="1"/>
</dbReference>
<evidence type="ECO:0000256" key="5">
    <source>
        <dbReference type="ARBA" id="ARBA00023242"/>
    </source>
</evidence>
<dbReference type="RefSeq" id="XP_018983744.1">
    <property type="nucleotide sequence ID" value="XM_019129459.1"/>
</dbReference>
<comment type="similarity">
    <text evidence="2 6">Belongs to the Mediator complex subunit 10 family.</text>
</comment>
<reference evidence="8" key="1">
    <citation type="submission" date="2016-05" db="EMBL/GenBank/DDBJ databases">
        <title>Comparative genomics of biotechnologically important yeasts.</title>
        <authorList>
            <consortium name="DOE Joint Genome Institute"/>
            <person name="Riley R."/>
            <person name="Haridas S."/>
            <person name="Wolfe K.H."/>
            <person name="Lopes M.R."/>
            <person name="Hittinger C.T."/>
            <person name="Goker M."/>
            <person name="Salamov A."/>
            <person name="Wisecaver J."/>
            <person name="Long T.M."/>
            <person name="Aerts A.L."/>
            <person name="Barry K."/>
            <person name="Choi C."/>
            <person name="Clum A."/>
            <person name="Coughlan A.Y."/>
            <person name="Deshpande S."/>
            <person name="Douglass A.P."/>
            <person name="Hanson S.J."/>
            <person name="Klenk H.-P."/>
            <person name="Labutti K."/>
            <person name="Lapidus A."/>
            <person name="Lindquist E."/>
            <person name="Lipzen A."/>
            <person name="Meier-Kolthoff J.P."/>
            <person name="Ohm R.A."/>
            <person name="Otillar R.P."/>
            <person name="Pangilinan J."/>
            <person name="Peng Y."/>
            <person name="Rokas A."/>
            <person name="Rosa C.A."/>
            <person name="Scheuner C."/>
            <person name="Sibirny A.A."/>
            <person name="Slot J.C."/>
            <person name="Stielow J.B."/>
            <person name="Sun H."/>
            <person name="Kurtzman C.P."/>
            <person name="Blackwell M."/>
            <person name="Grigoriev I.V."/>
            <person name="Jeffries T.W."/>
        </authorList>
    </citation>
    <scope>NUCLEOTIDE SEQUENCE [LARGE SCALE GENOMIC DNA]</scope>
    <source>
        <strain evidence="8">NRRL Y-12698</strain>
    </source>
</reference>
<dbReference type="EMBL" id="KV454435">
    <property type="protein sequence ID" value="ODQ78416.1"/>
    <property type="molecule type" value="Genomic_DNA"/>
</dbReference>
<proteinExistence type="inferred from homology"/>
<sequence length="149" mass="16537">MTTTSMDVSSEVLVATKNQMSHLIEAFMELGVMVHDFQGTEQARNGASIRLNQTLEDLAKLAAYSSENLKDVPIPLDVLQYIEDGRNPDVYTREFIESTSKLGGYLSAKVKGMDKLKKVLGAKIAQEFPELDEVVDEIINTTALPETER</sequence>
<dbReference type="GO" id="GO:0003712">
    <property type="term" value="F:transcription coregulator activity"/>
    <property type="evidence" value="ECO:0007669"/>
    <property type="project" value="InterPro"/>
</dbReference>
<evidence type="ECO:0000256" key="6">
    <source>
        <dbReference type="RuleBase" id="RU364146"/>
    </source>
</evidence>
<protein>
    <recommendedName>
        <fullName evidence="6">Mediator of RNA polymerase II transcription subunit 10</fullName>
    </recommendedName>
    <alternativeName>
        <fullName evidence="6">Mediator complex subunit 10</fullName>
    </alternativeName>
</protein>
<evidence type="ECO:0000256" key="2">
    <source>
        <dbReference type="ARBA" id="ARBA00005389"/>
    </source>
</evidence>
<keyword evidence="3 6" id="KW-0805">Transcription regulation</keyword>
<evidence type="ECO:0000313" key="7">
    <source>
        <dbReference type="EMBL" id="ODQ78416.1"/>
    </source>
</evidence>
<name>A0A1E3QL40_9ASCO</name>
<evidence type="ECO:0000256" key="1">
    <source>
        <dbReference type="ARBA" id="ARBA00004123"/>
    </source>
</evidence>
<comment type="subunit">
    <text evidence="6">Component of the Mediator complex.</text>
</comment>
<evidence type="ECO:0000313" key="8">
    <source>
        <dbReference type="Proteomes" id="UP000094336"/>
    </source>
</evidence>
<keyword evidence="8" id="KW-1185">Reference proteome</keyword>
<dbReference type="OrthoDB" id="337270at2759"/>
<keyword evidence="4 6" id="KW-0804">Transcription</keyword>
<dbReference type="InterPro" id="IPR019145">
    <property type="entry name" value="Mediator_Med10"/>
</dbReference>
<keyword evidence="6" id="KW-0010">Activator</keyword>
<comment type="subcellular location">
    <subcellularLocation>
        <location evidence="1 6">Nucleus</location>
    </subcellularLocation>
</comment>
<dbReference type="GO" id="GO:0016592">
    <property type="term" value="C:mediator complex"/>
    <property type="evidence" value="ECO:0007669"/>
    <property type="project" value="InterPro"/>
</dbReference>
<keyword evidence="5 6" id="KW-0539">Nucleus</keyword>
<evidence type="ECO:0000256" key="4">
    <source>
        <dbReference type="ARBA" id="ARBA00023163"/>
    </source>
</evidence>
<comment type="function">
    <text evidence="6">Component of the Mediator complex, a coactivator involved in the regulated transcription of nearly all RNA polymerase II-dependent genes. Mediator functions as a bridge to convey information from gene-specific regulatory proteins to the basal RNA polymerase II transcription machinery. Mediator is recruited to promoters by direct interactions with regulatory proteins and serves as a scaffold for the assembly of a functional preinitiation complex with RNA polymerase II and the general transcription factors.</text>
</comment>
<dbReference type="AlphaFoldDB" id="A0A1E3QL40"/>
<dbReference type="GO" id="GO:0006357">
    <property type="term" value="P:regulation of transcription by RNA polymerase II"/>
    <property type="evidence" value="ECO:0007669"/>
    <property type="project" value="InterPro"/>
</dbReference>
<dbReference type="Proteomes" id="UP000094336">
    <property type="component" value="Unassembled WGS sequence"/>
</dbReference>
<accession>A0A1E3QL40</accession>
<dbReference type="GeneID" id="30147312"/>